<sequence>MAVLKQEGDKLVYRFDGETLTIEPWGRDGLRVRAAKVSRIDEAQDWALLERPAHGAVSIACDGQLGQIENGNIRCKVGQYGRLTFFNAGGEKLLEERWRKKEDYNDHSPLGIDAREFRPIPGGDMHLTLRFESDREERIFGMGQYQDPFFNFKGCTLELAQRNSQATVPFALSSKGYGFLWNNPAVGRATFGMNYTEWVAESTRQMDYLIIAGDKPSDIVERLADATGKVPMMPEYGMGFWQCKLRYRTQEELLEVAREYKRRGLPLDVIVVDFFHWPMQGSWRFDPDYFPDPAAMVEELNQMGIELMVSVWPTVDQNCENYNEMLENGYLVHTDRGVRTNMQYLGNQVFMDPTNPGTRQFVWSKAKQNYFDKGVKIFWLDEAEPEYSAYDYDNYRYYAGPDLQVGNIYPCAYAKTFYDGMIASGVEAPMNLLRCAWAGIQRYGAIVWSGDIQSDFNALRTQIPIGLNMGLCGIPWWTTDIGGFTGGDPSDPEFRECLVRWFQFGCFSPVFRLHGYRKPFTMDYKEAQNGGGSFGTGGPNEVWSYGEDNYEILKEYLFLRERLRPYIRELMRQAHEKGTPVIRPLFYEFPQDEAAWGEEDSYLFGEKLLVAPVTQMGARERRVYLPKGSKWTCAWTGQVYEGGQTITAAAPLERIPLFLRDGATLPIQG</sequence>
<dbReference type="InterPro" id="IPR051816">
    <property type="entry name" value="Glycosyl_Hydrolase_31"/>
</dbReference>
<dbReference type="AlphaFoldDB" id="A0A926CZ02"/>
<comment type="similarity">
    <text evidence="1 2">Belongs to the glycosyl hydrolase 31 family.</text>
</comment>
<dbReference type="GO" id="GO:0004553">
    <property type="term" value="F:hydrolase activity, hydrolyzing O-glycosyl compounds"/>
    <property type="evidence" value="ECO:0007669"/>
    <property type="project" value="InterPro"/>
</dbReference>
<feature type="domain" description="Glycosyl hydrolase family 31 C-terminal" evidence="4">
    <location>
        <begin position="578"/>
        <end position="663"/>
    </location>
</feature>
<dbReference type="InterPro" id="IPR000322">
    <property type="entry name" value="Glyco_hydro_31_TIM"/>
</dbReference>
<dbReference type="Gene3D" id="2.60.40.1760">
    <property type="entry name" value="glycosyl hydrolase (family 31)"/>
    <property type="match status" value="1"/>
</dbReference>
<proteinExistence type="inferred from homology"/>
<dbReference type="CDD" id="cd06591">
    <property type="entry name" value="GH31_xylosidase_XylS"/>
    <property type="match status" value="1"/>
</dbReference>
<evidence type="ECO:0000256" key="1">
    <source>
        <dbReference type="ARBA" id="ARBA00007806"/>
    </source>
</evidence>
<dbReference type="Pfam" id="PF01055">
    <property type="entry name" value="Glyco_hydro_31_2nd"/>
    <property type="match status" value="1"/>
</dbReference>
<protein>
    <submittedName>
        <fullName evidence="5">Glycoside hydrolase family 31 protein</fullName>
    </submittedName>
</protein>
<evidence type="ECO:0000259" key="3">
    <source>
        <dbReference type="Pfam" id="PF01055"/>
    </source>
</evidence>
<name>A0A926CZ02_9FIRM</name>
<dbReference type="PANTHER" id="PTHR43863">
    <property type="entry name" value="HYDROLASE, PUTATIVE (AFU_ORTHOLOGUE AFUA_1G03140)-RELATED"/>
    <property type="match status" value="1"/>
</dbReference>
<dbReference type="Pfam" id="PF21365">
    <property type="entry name" value="Glyco_hydro_31_3rd"/>
    <property type="match status" value="1"/>
</dbReference>
<comment type="caution">
    <text evidence="5">The sequence shown here is derived from an EMBL/GenBank/DDBJ whole genome shotgun (WGS) entry which is preliminary data.</text>
</comment>
<dbReference type="InterPro" id="IPR013780">
    <property type="entry name" value="Glyco_hydro_b"/>
</dbReference>
<accession>A0A926CZ02</accession>
<dbReference type="InterPro" id="IPR017853">
    <property type="entry name" value="GH"/>
</dbReference>
<keyword evidence="2" id="KW-0326">Glycosidase</keyword>
<keyword evidence="2 5" id="KW-0378">Hydrolase</keyword>
<dbReference type="PANTHER" id="PTHR43863:SF2">
    <property type="entry name" value="MALTASE-GLUCOAMYLASE"/>
    <property type="match status" value="1"/>
</dbReference>
<dbReference type="GO" id="GO:0030246">
    <property type="term" value="F:carbohydrate binding"/>
    <property type="evidence" value="ECO:0007669"/>
    <property type="project" value="InterPro"/>
</dbReference>
<dbReference type="Gene3D" id="3.20.20.80">
    <property type="entry name" value="Glycosidases"/>
    <property type="match status" value="1"/>
</dbReference>
<dbReference type="EMBL" id="JACRSO010000001">
    <property type="protein sequence ID" value="MBC8528534.1"/>
    <property type="molecule type" value="Genomic_DNA"/>
</dbReference>
<gene>
    <name evidence="5" type="ORF">H8699_03665</name>
</gene>
<organism evidence="5 6">
    <name type="scientific">Luoshenia tenuis</name>
    <dbReference type="NCBI Taxonomy" id="2763654"/>
    <lineage>
        <taxon>Bacteria</taxon>
        <taxon>Bacillati</taxon>
        <taxon>Bacillota</taxon>
        <taxon>Clostridia</taxon>
        <taxon>Christensenellales</taxon>
        <taxon>Christensenellaceae</taxon>
        <taxon>Luoshenia</taxon>
    </lineage>
</organism>
<dbReference type="CDD" id="cd14752">
    <property type="entry name" value="GH31_N"/>
    <property type="match status" value="1"/>
</dbReference>
<dbReference type="SUPFAM" id="SSF51445">
    <property type="entry name" value="(Trans)glycosidases"/>
    <property type="match status" value="1"/>
</dbReference>
<dbReference type="Proteomes" id="UP000654279">
    <property type="component" value="Unassembled WGS sequence"/>
</dbReference>
<dbReference type="RefSeq" id="WP_249284526.1">
    <property type="nucleotide sequence ID" value="NZ_JACRSO010000001.1"/>
</dbReference>
<dbReference type="InterPro" id="IPR011013">
    <property type="entry name" value="Gal_mutarotase_sf_dom"/>
</dbReference>
<evidence type="ECO:0000313" key="6">
    <source>
        <dbReference type="Proteomes" id="UP000654279"/>
    </source>
</evidence>
<dbReference type="InterPro" id="IPR048395">
    <property type="entry name" value="Glyco_hydro_31_C"/>
</dbReference>
<reference evidence="5" key="1">
    <citation type="submission" date="2020-08" db="EMBL/GenBank/DDBJ databases">
        <title>Genome public.</title>
        <authorList>
            <person name="Liu C."/>
            <person name="Sun Q."/>
        </authorList>
    </citation>
    <scope>NUCLEOTIDE SEQUENCE</scope>
    <source>
        <strain evidence="5">NSJ-44</strain>
    </source>
</reference>
<feature type="domain" description="Glycoside hydrolase family 31 TIM barrel" evidence="3">
    <location>
        <begin position="231"/>
        <end position="567"/>
    </location>
</feature>
<evidence type="ECO:0000256" key="2">
    <source>
        <dbReference type="RuleBase" id="RU361185"/>
    </source>
</evidence>
<evidence type="ECO:0000313" key="5">
    <source>
        <dbReference type="EMBL" id="MBC8528534.1"/>
    </source>
</evidence>
<dbReference type="SUPFAM" id="SSF51011">
    <property type="entry name" value="Glycosyl hydrolase domain"/>
    <property type="match status" value="1"/>
</dbReference>
<dbReference type="Gene3D" id="2.60.40.1180">
    <property type="entry name" value="Golgi alpha-mannosidase II"/>
    <property type="match status" value="1"/>
</dbReference>
<dbReference type="GO" id="GO:0005975">
    <property type="term" value="P:carbohydrate metabolic process"/>
    <property type="evidence" value="ECO:0007669"/>
    <property type="project" value="InterPro"/>
</dbReference>
<dbReference type="SUPFAM" id="SSF74650">
    <property type="entry name" value="Galactose mutarotase-like"/>
    <property type="match status" value="1"/>
</dbReference>
<keyword evidence="6" id="KW-1185">Reference proteome</keyword>
<evidence type="ECO:0000259" key="4">
    <source>
        <dbReference type="Pfam" id="PF21365"/>
    </source>
</evidence>